<dbReference type="eggNOG" id="ENOG502S36F">
    <property type="taxonomic scope" value="Eukaryota"/>
</dbReference>
<accession>E1ZKS1</accession>
<dbReference type="OMA" id="WFTIRTS"/>
<evidence type="ECO:0000313" key="2">
    <source>
        <dbReference type="EMBL" id="EFN53430.1"/>
    </source>
</evidence>
<feature type="region of interest" description="Disordered" evidence="1">
    <location>
        <begin position="1"/>
        <end position="33"/>
    </location>
</feature>
<dbReference type="GeneID" id="17352978"/>
<sequence length="258" mass="27496">MATAASLAFSTIATPPRQQPGTPARRPRPARALRLRSSATAAAEAATTTRAAAVPPPVAPALVAGSPPAGAAFPIPPERLVALAKQVHATDTGIADDSVLSDDFRFEFPIIKLSREEYLKTVRGFTFRQGIPNLSSNAYDFRVDPYESNRVWFTIRTSGTHTGPFSFGRATYPATGATIQGPPECCSYTFNEEGKVTSFTGGYVMDNRVGNTKGLGAAFGILAACGVRIPTPNSLEWEFAVRVNGLLQWADKTFGKQG</sequence>
<dbReference type="Proteomes" id="UP000008141">
    <property type="component" value="Unassembled WGS sequence"/>
</dbReference>
<dbReference type="InParanoid" id="E1ZKS1"/>
<evidence type="ECO:0000256" key="1">
    <source>
        <dbReference type="SAM" id="MobiDB-lite"/>
    </source>
</evidence>
<dbReference type="SUPFAM" id="SSF54427">
    <property type="entry name" value="NTF2-like"/>
    <property type="match status" value="1"/>
</dbReference>
<evidence type="ECO:0000313" key="3">
    <source>
        <dbReference type="Proteomes" id="UP000008141"/>
    </source>
</evidence>
<dbReference type="OrthoDB" id="199820at2759"/>
<feature type="compositionally biased region" description="Low complexity" evidence="1">
    <location>
        <begin position="13"/>
        <end position="24"/>
    </location>
</feature>
<keyword evidence="3" id="KW-1185">Reference proteome</keyword>
<reference evidence="2 3" key="1">
    <citation type="journal article" date="2010" name="Plant Cell">
        <title>The Chlorella variabilis NC64A genome reveals adaptation to photosymbiosis, coevolution with viruses, and cryptic sex.</title>
        <authorList>
            <person name="Blanc G."/>
            <person name="Duncan G."/>
            <person name="Agarkova I."/>
            <person name="Borodovsky M."/>
            <person name="Gurnon J."/>
            <person name="Kuo A."/>
            <person name="Lindquist E."/>
            <person name="Lucas S."/>
            <person name="Pangilinan J."/>
            <person name="Polle J."/>
            <person name="Salamov A."/>
            <person name="Terry A."/>
            <person name="Yamada T."/>
            <person name="Dunigan D.D."/>
            <person name="Grigoriev I.V."/>
            <person name="Claverie J.M."/>
            <person name="Van Etten J.L."/>
        </authorList>
    </citation>
    <scope>NUCLEOTIDE SEQUENCE [LARGE SCALE GENOMIC DNA]</scope>
    <source>
        <strain evidence="2 3">NC64A</strain>
    </source>
</reference>
<organism evidence="3">
    <name type="scientific">Chlorella variabilis</name>
    <name type="common">Green alga</name>
    <dbReference type="NCBI Taxonomy" id="554065"/>
    <lineage>
        <taxon>Eukaryota</taxon>
        <taxon>Viridiplantae</taxon>
        <taxon>Chlorophyta</taxon>
        <taxon>core chlorophytes</taxon>
        <taxon>Trebouxiophyceae</taxon>
        <taxon>Chlorellales</taxon>
        <taxon>Chlorellaceae</taxon>
        <taxon>Chlorella clade</taxon>
        <taxon>Chlorella</taxon>
    </lineage>
</organism>
<protein>
    <submittedName>
        <fullName evidence="2">Uncharacterized protein</fullName>
    </submittedName>
</protein>
<dbReference type="KEGG" id="cvr:CHLNCDRAFT_136655"/>
<dbReference type="Gene3D" id="3.10.450.50">
    <property type="match status" value="1"/>
</dbReference>
<dbReference type="EMBL" id="GL433851">
    <property type="protein sequence ID" value="EFN53430.1"/>
    <property type="molecule type" value="Genomic_DNA"/>
</dbReference>
<proteinExistence type="predicted"/>
<dbReference type="RefSeq" id="XP_005845532.1">
    <property type="nucleotide sequence ID" value="XM_005845470.1"/>
</dbReference>
<name>E1ZKS1_CHLVA</name>
<dbReference type="InterPro" id="IPR032710">
    <property type="entry name" value="NTF2-like_dom_sf"/>
</dbReference>
<dbReference type="AlphaFoldDB" id="E1ZKS1"/>
<gene>
    <name evidence="2" type="ORF">CHLNCDRAFT_136655</name>
</gene>